<feature type="compositionally biased region" description="Pro residues" evidence="1">
    <location>
        <begin position="150"/>
        <end position="164"/>
    </location>
</feature>
<feature type="compositionally biased region" description="Basic and acidic residues" evidence="1">
    <location>
        <begin position="1"/>
        <end position="17"/>
    </location>
</feature>
<evidence type="ECO:0000256" key="1">
    <source>
        <dbReference type="SAM" id="MobiDB-lite"/>
    </source>
</evidence>
<protein>
    <submittedName>
        <fullName evidence="2">Uncharacterized protein</fullName>
    </submittedName>
</protein>
<gene>
    <name evidence="2" type="ORF">BU23DRAFT_565074</name>
</gene>
<evidence type="ECO:0000313" key="3">
    <source>
        <dbReference type="Proteomes" id="UP000800036"/>
    </source>
</evidence>
<sequence>MGDSADSHNVDKCEQADIRMPTIEQENSSFKLHDAKQPLTEQAAEWKRKRQKRALENHAARKHARKTSKAPHKSTTSKADSVPQDPSITAQAFLSRPVSPPSLSPSALALTLTPYLTTPLPSLSPLTPLTTSPPLPPQNSTQSPSSSPTRPSPPLSPPSPHPPS</sequence>
<feature type="region of interest" description="Disordered" evidence="1">
    <location>
        <begin position="1"/>
        <end position="164"/>
    </location>
</feature>
<accession>A0A6A5VRS9</accession>
<dbReference type="AlphaFoldDB" id="A0A6A5VRS9"/>
<keyword evidence="3" id="KW-1185">Reference proteome</keyword>
<reference evidence="2" key="1">
    <citation type="journal article" date="2020" name="Stud. Mycol.">
        <title>101 Dothideomycetes genomes: a test case for predicting lifestyles and emergence of pathogens.</title>
        <authorList>
            <person name="Haridas S."/>
            <person name="Albert R."/>
            <person name="Binder M."/>
            <person name="Bloem J."/>
            <person name="Labutti K."/>
            <person name="Salamov A."/>
            <person name="Andreopoulos B."/>
            <person name="Baker S."/>
            <person name="Barry K."/>
            <person name="Bills G."/>
            <person name="Bluhm B."/>
            <person name="Cannon C."/>
            <person name="Castanera R."/>
            <person name="Culley D."/>
            <person name="Daum C."/>
            <person name="Ezra D."/>
            <person name="Gonzalez J."/>
            <person name="Henrissat B."/>
            <person name="Kuo A."/>
            <person name="Liang C."/>
            <person name="Lipzen A."/>
            <person name="Lutzoni F."/>
            <person name="Magnuson J."/>
            <person name="Mondo S."/>
            <person name="Nolan M."/>
            <person name="Ohm R."/>
            <person name="Pangilinan J."/>
            <person name="Park H.-J."/>
            <person name="Ramirez L."/>
            <person name="Alfaro M."/>
            <person name="Sun H."/>
            <person name="Tritt A."/>
            <person name="Yoshinaga Y."/>
            <person name="Zwiers L.-H."/>
            <person name="Turgeon B."/>
            <person name="Goodwin S."/>
            <person name="Spatafora J."/>
            <person name="Crous P."/>
            <person name="Grigoriev I."/>
        </authorList>
    </citation>
    <scope>NUCLEOTIDE SEQUENCE</scope>
    <source>
        <strain evidence="2">CBS 107.79</strain>
    </source>
</reference>
<name>A0A6A5VRS9_9PLEO</name>
<feature type="compositionally biased region" description="Basic residues" evidence="1">
    <location>
        <begin position="60"/>
        <end position="72"/>
    </location>
</feature>
<feature type="compositionally biased region" description="Polar residues" evidence="1">
    <location>
        <begin position="73"/>
        <end position="92"/>
    </location>
</feature>
<dbReference type="EMBL" id="ML976663">
    <property type="protein sequence ID" value="KAF1977586.1"/>
    <property type="molecule type" value="Genomic_DNA"/>
</dbReference>
<feature type="compositionally biased region" description="Low complexity" evidence="1">
    <location>
        <begin position="138"/>
        <end position="149"/>
    </location>
</feature>
<organism evidence="2 3">
    <name type="scientific">Bimuria novae-zelandiae CBS 107.79</name>
    <dbReference type="NCBI Taxonomy" id="1447943"/>
    <lineage>
        <taxon>Eukaryota</taxon>
        <taxon>Fungi</taxon>
        <taxon>Dikarya</taxon>
        <taxon>Ascomycota</taxon>
        <taxon>Pezizomycotina</taxon>
        <taxon>Dothideomycetes</taxon>
        <taxon>Pleosporomycetidae</taxon>
        <taxon>Pleosporales</taxon>
        <taxon>Massarineae</taxon>
        <taxon>Didymosphaeriaceae</taxon>
        <taxon>Bimuria</taxon>
    </lineage>
</organism>
<proteinExistence type="predicted"/>
<feature type="compositionally biased region" description="Low complexity" evidence="1">
    <location>
        <begin position="104"/>
        <end position="130"/>
    </location>
</feature>
<evidence type="ECO:0000313" key="2">
    <source>
        <dbReference type="EMBL" id="KAF1977586.1"/>
    </source>
</evidence>
<dbReference type="Proteomes" id="UP000800036">
    <property type="component" value="Unassembled WGS sequence"/>
</dbReference>